<gene>
    <name evidence="1" type="ORF">AU15_06705</name>
</gene>
<proteinExistence type="predicted"/>
<evidence type="ECO:0000313" key="1">
    <source>
        <dbReference type="EMBL" id="AHI33078.1"/>
    </source>
</evidence>
<dbReference type="HOGENOM" id="CLU_2955166_0_0_6"/>
<dbReference type="KEGG" id="msr:AU15_06705"/>
<dbReference type="EMBL" id="CP007152">
    <property type="protein sequence ID" value="AHI33078.1"/>
    <property type="molecule type" value="Genomic_DNA"/>
</dbReference>
<sequence length="59" mass="6615">MKFVPEPLSPGESALKWLSREARSKFLKTLAENKEHYTLCVKAAAYRMAQCFHMAALGG</sequence>
<name>W5Z3M2_9GAMM</name>
<dbReference type="AlphaFoldDB" id="W5Z3M2"/>
<organism evidence="1 2">
    <name type="scientific">Marinobacter salarius</name>
    <dbReference type="NCBI Taxonomy" id="1420917"/>
    <lineage>
        <taxon>Bacteria</taxon>
        <taxon>Pseudomonadati</taxon>
        <taxon>Pseudomonadota</taxon>
        <taxon>Gammaproteobacteria</taxon>
        <taxon>Pseudomonadales</taxon>
        <taxon>Marinobacteraceae</taxon>
        <taxon>Marinobacter</taxon>
    </lineage>
</organism>
<evidence type="ECO:0000313" key="2">
    <source>
        <dbReference type="Proteomes" id="UP000035081"/>
    </source>
</evidence>
<reference evidence="1 2" key="1">
    <citation type="journal article" date="2014" name="Genome Announc.">
        <title>Draft Genome Sequences of Marinobacter similis A3d10T and Marinobacter salarius R9SW1T.</title>
        <authorList>
            <person name="Ivanova E.P."/>
            <person name="Ng H.J."/>
            <person name="Webb H.K."/>
            <person name="Feng G."/>
            <person name="Oshima K."/>
            <person name="Hattori M."/>
            <person name="Ohkuma M."/>
            <person name="Sergeev A.F."/>
            <person name="Mikhailov V.V."/>
            <person name="Crawford R.J."/>
            <person name="Sawabe T."/>
        </authorList>
    </citation>
    <scope>NUCLEOTIDE SEQUENCE [LARGE SCALE GENOMIC DNA]</scope>
    <source>
        <strain evidence="2">A3d10 and R9SW1</strain>
    </source>
</reference>
<accession>W5Z3M2</accession>
<protein>
    <submittedName>
        <fullName evidence="1">Uncharacterized protein</fullName>
    </submittedName>
</protein>
<dbReference type="Proteomes" id="UP000035081">
    <property type="component" value="Chromosome"/>
</dbReference>